<evidence type="ECO:0000313" key="4">
    <source>
        <dbReference type="EMBL" id="MBE9639834.1"/>
    </source>
</evidence>
<dbReference type="Proteomes" id="UP000607796">
    <property type="component" value="Unassembled WGS sequence"/>
</dbReference>
<dbReference type="InterPro" id="IPR036390">
    <property type="entry name" value="WH_DNA-bd_sf"/>
</dbReference>
<evidence type="ECO:0000259" key="3">
    <source>
        <dbReference type="Pfam" id="PF03428"/>
    </source>
</evidence>
<sequence length="393" mass="43528">MKSITTAAFNAGARENCVQTMGPVFRPIRRWSLFDLVKASAEALALNPGDLTALRAMLTFLPLKDGNGTEVPATHEMLLICYASNASICERTEGMDESNLRRHIRKLVDCGLVRRKDSATGKRFPLKSGGVVVDAFGIDLRPLFQAAEHLQGMATKIREEEQLRRNLRSEAFALRRRVLDLEKPVDASTQSFLNGLTNLLRRKSTTVTQIAAARDRLLDLLKAPCPARPDHATSKTCVLPADNTKPVVQDLVKTDSSGVLPRKDDTETGDLPASDGRFTRQVESQTLRKKRTQLRKAKDSPCVTYADLLRRNPHAASFLPDAEPSDAGLLEALYGLGVSLGIRNAPYTAILRRLGLHRLVDIFDQMITRVETISNPQRYFEVAIVQSMPLGYP</sequence>
<dbReference type="SUPFAM" id="SSF46785">
    <property type="entry name" value="Winged helix' DNA-binding domain"/>
    <property type="match status" value="1"/>
</dbReference>
<evidence type="ECO:0000256" key="1">
    <source>
        <dbReference type="SAM" id="Coils"/>
    </source>
</evidence>
<gene>
    <name evidence="4" type="ORF">IQ782_23555</name>
</gene>
<feature type="coiled-coil region" evidence="1">
    <location>
        <begin position="150"/>
        <end position="177"/>
    </location>
</feature>
<accession>A0ABR9X8A7</accession>
<dbReference type="RefSeq" id="WP_194137106.1">
    <property type="nucleotide sequence ID" value="NZ_JADFFK010000022.1"/>
</dbReference>
<proteinExistence type="predicted"/>
<keyword evidence="1" id="KW-0175">Coiled coil</keyword>
<dbReference type="Pfam" id="PF03428">
    <property type="entry name" value="RP-C"/>
    <property type="match status" value="1"/>
</dbReference>
<feature type="region of interest" description="Disordered" evidence="2">
    <location>
        <begin position="256"/>
        <end position="275"/>
    </location>
</feature>
<evidence type="ECO:0000256" key="2">
    <source>
        <dbReference type="SAM" id="MobiDB-lite"/>
    </source>
</evidence>
<protein>
    <recommendedName>
        <fullName evidence="3">Plasmid replication protein C N-terminal domain-containing protein</fullName>
    </recommendedName>
</protein>
<dbReference type="EMBL" id="JADFFK010000022">
    <property type="protein sequence ID" value="MBE9639834.1"/>
    <property type="molecule type" value="Genomic_DNA"/>
</dbReference>
<reference evidence="4 5" key="1">
    <citation type="journal article" date="2021" name="Int. J. Syst. Evol. Microbiol.">
        <title>Salipiger mangrovisoli sp. nov., isolated from mangrove soil and the proposal for the reclassification of Paraphaeobacter pallidus as Salipiger pallidus comb. nov.</title>
        <authorList>
            <person name="Du J."/>
            <person name="Liu Y."/>
            <person name="Pei T."/>
            <person name="Deng M.R."/>
            <person name="Zhu H."/>
        </authorList>
    </citation>
    <scope>NUCLEOTIDE SEQUENCE [LARGE SCALE GENOMIC DNA]</scope>
    <source>
        <strain evidence="4 5">6D45A</strain>
    </source>
</reference>
<keyword evidence="5" id="KW-1185">Reference proteome</keyword>
<dbReference type="InterPro" id="IPR005090">
    <property type="entry name" value="RepC_N"/>
</dbReference>
<evidence type="ECO:0000313" key="5">
    <source>
        <dbReference type="Proteomes" id="UP000607796"/>
    </source>
</evidence>
<organism evidence="4 5">
    <name type="scientific">Salipiger mangrovisoli</name>
    <dbReference type="NCBI Taxonomy" id="2865933"/>
    <lineage>
        <taxon>Bacteria</taxon>
        <taxon>Pseudomonadati</taxon>
        <taxon>Pseudomonadota</taxon>
        <taxon>Alphaproteobacteria</taxon>
        <taxon>Rhodobacterales</taxon>
        <taxon>Roseobacteraceae</taxon>
        <taxon>Salipiger</taxon>
    </lineage>
</organism>
<name>A0ABR9X8A7_9RHOB</name>
<feature type="domain" description="Plasmid replication protein C N-terminal" evidence="3">
    <location>
        <begin position="19"/>
        <end position="179"/>
    </location>
</feature>
<comment type="caution">
    <text evidence="4">The sequence shown here is derived from an EMBL/GenBank/DDBJ whole genome shotgun (WGS) entry which is preliminary data.</text>
</comment>